<accession>A0ACB9FLP0</accession>
<reference evidence="1 2" key="2">
    <citation type="journal article" date="2022" name="Mol. Ecol. Resour.">
        <title>The genomes of chicory, endive, great burdock and yacon provide insights into Asteraceae paleo-polyploidization history and plant inulin production.</title>
        <authorList>
            <person name="Fan W."/>
            <person name="Wang S."/>
            <person name="Wang H."/>
            <person name="Wang A."/>
            <person name="Jiang F."/>
            <person name="Liu H."/>
            <person name="Zhao H."/>
            <person name="Xu D."/>
            <person name="Zhang Y."/>
        </authorList>
    </citation>
    <scope>NUCLEOTIDE SEQUENCE [LARGE SCALE GENOMIC DNA]</scope>
    <source>
        <strain evidence="2">cv. Niubang</strain>
    </source>
</reference>
<keyword evidence="2" id="KW-1185">Reference proteome</keyword>
<dbReference type="Proteomes" id="UP001055879">
    <property type="component" value="Linkage Group LG01"/>
</dbReference>
<evidence type="ECO:0000313" key="2">
    <source>
        <dbReference type="Proteomes" id="UP001055879"/>
    </source>
</evidence>
<evidence type="ECO:0000313" key="1">
    <source>
        <dbReference type="EMBL" id="KAI3772254.1"/>
    </source>
</evidence>
<reference evidence="2" key="1">
    <citation type="journal article" date="2022" name="Mol. Ecol. Resour.">
        <title>The genomes of chicory, endive, great burdock and yacon provide insights into Asteraceae palaeo-polyploidization history and plant inulin production.</title>
        <authorList>
            <person name="Fan W."/>
            <person name="Wang S."/>
            <person name="Wang H."/>
            <person name="Wang A."/>
            <person name="Jiang F."/>
            <person name="Liu H."/>
            <person name="Zhao H."/>
            <person name="Xu D."/>
            <person name="Zhang Y."/>
        </authorList>
    </citation>
    <scope>NUCLEOTIDE SEQUENCE [LARGE SCALE GENOMIC DNA]</scope>
    <source>
        <strain evidence="2">cv. Niubang</strain>
    </source>
</reference>
<sequence length="515" mass="57170">MFFKKSLISDCTMTTSKIDVPNELLLEWWVVNSDFSEWERKNSLDNEGSSYKAEGSIWQQSGLTLSREYALNEEMIEELTLDNSFGVVFGKKLLPETVSNLGSMIQFSGPTDQDCTDNQGIESVVQAFQRTTLIASNEVSLAVPNPGISLPSFPLVNQGGTDDHRLDSIVEAFVRSRNASNENIAAAGLMPNCLMPNCLMLFDGQSKRWFIPPIALELNLLQVAWMELRQPMRLLVMVVGIVKACLDSELHTYSLATHLHSKSCIADGSITSGAGKRFVLLSDQLTLHSVLHSQNGRKRKRSRDYEDGSIDIPGTNISHLETSSRSRDSDHLFEFPSSLIKIAEDWMRDFGEDDDFNLPPYLFEEKNDEEGNFCSKGITFKLSSSLVEERQEDTSFIKDDTFELSSLVKGKINEEGDSSSRDAYTYDSSSHDKGNEDDGALSAINLDELHKAPNNDETQGVTVGGSFLLQPVLHSKSLTWSSEPANLDDTYTLGSHSAAQAILRTTEIASTEDTR</sequence>
<gene>
    <name evidence="1" type="ORF">L6452_03436</name>
</gene>
<protein>
    <submittedName>
        <fullName evidence="1">Uncharacterized protein</fullName>
    </submittedName>
</protein>
<dbReference type="EMBL" id="CM042047">
    <property type="protein sequence ID" value="KAI3772254.1"/>
    <property type="molecule type" value="Genomic_DNA"/>
</dbReference>
<comment type="caution">
    <text evidence="1">The sequence shown here is derived from an EMBL/GenBank/DDBJ whole genome shotgun (WGS) entry which is preliminary data.</text>
</comment>
<name>A0ACB9FLP0_ARCLA</name>
<organism evidence="1 2">
    <name type="scientific">Arctium lappa</name>
    <name type="common">Greater burdock</name>
    <name type="synonym">Lappa major</name>
    <dbReference type="NCBI Taxonomy" id="4217"/>
    <lineage>
        <taxon>Eukaryota</taxon>
        <taxon>Viridiplantae</taxon>
        <taxon>Streptophyta</taxon>
        <taxon>Embryophyta</taxon>
        <taxon>Tracheophyta</taxon>
        <taxon>Spermatophyta</taxon>
        <taxon>Magnoliopsida</taxon>
        <taxon>eudicotyledons</taxon>
        <taxon>Gunneridae</taxon>
        <taxon>Pentapetalae</taxon>
        <taxon>asterids</taxon>
        <taxon>campanulids</taxon>
        <taxon>Asterales</taxon>
        <taxon>Asteraceae</taxon>
        <taxon>Carduoideae</taxon>
        <taxon>Cardueae</taxon>
        <taxon>Arctiinae</taxon>
        <taxon>Arctium</taxon>
    </lineage>
</organism>
<proteinExistence type="predicted"/>